<dbReference type="PANTHER" id="PTHR21329">
    <property type="entry name" value="PHOSPHATIDYLINOSITOL N-ACETYLGLUCOSAMINYLTRANSFERASE SUBUNIT Q-RELATED"/>
    <property type="match status" value="1"/>
</dbReference>
<evidence type="ECO:0000256" key="1">
    <source>
        <dbReference type="SAM" id="MobiDB-lite"/>
    </source>
</evidence>
<keyword evidence="4" id="KW-1185">Reference proteome</keyword>
<proteinExistence type="inferred from homology"/>
<accession>A0A507FHD1</accession>
<dbReference type="Pfam" id="PF05024">
    <property type="entry name" value="Gpi1"/>
    <property type="match status" value="1"/>
</dbReference>
<dbReference type="InterPro" id="IPR007720">
    <property type="entry name" value="PigQ/GPI1"/>
</dbReference>
<dbReference type="GO" id="GO:0016020">
    <property type="term" value="C:membrane"/>
    <property type="evidence" value="ECO:0007669"/>
    <property type="project" value="InterPro"/>
</dbReference>
<reference evidence="3 4" key="1">
    <citation type="journal article" date="2019" name="Sci. Rep.">
        <title>Comparative genomics of chytrid fungi reveal insights into the obligate biotrophic and pathogenic lifestyle of Synchytrium endobioticum.</title>
        <authorList>
            <person name="van de Vossenberg B.T.L.H."/>
            <person name="Warris S."/>
            <person name="Nguyen H.D.T."/>
            <person name="van Gent-Pelzer M.P.E."/>
            <person name="Joly D.L."/>
            <person name="van de Geest H.C."/>
            <person name="Bonants P.J.M."/>
            <person name="Smith D.S."/>
            <person name="Levesque C.A."/>
            <person name="van der Lee T.A.J."/>
        </authorList>
    </citation>
    <scope>NUCLEOTIDE SEQUENCE [LARGE SCALE GENOMIC DNA]</scope>
    <source>
        <strain evidence="3 4">CBS 675.73</strain>
    </source>
</reference>
<feature type="transmembrane region" description="Helical" evidence="2">
    <location>
        <begin position="709"/>
        <end position="734"/>
    </location>
</feature>
<sequence>MGDAENESTTAAKTAVPAEPQPVIPKEAVSSSFFVQELTAFYYGVMFFTRISVPKWVNHSHGFSKYWMSLSTVYYPAIGIIVGLFGSFFFCVAYYMLPESPIIPAIAFTAATIRLTGGFHEDGLADMGDGFGGGWKRESVLRIMRDSAIGTFGALALILTLMTKIGAIVNLQQVILLNPELISSGPAKFPLLYAHLHKLSQLVGTFVTAHAFGRWSCTYLLQKYKYVENASAAGKEFLLSVTPMRLAMASLMNFVIVGISLSTHENFVVQMIMAWVVAVWLTVYMGRYINRILGGVIGDCCGATNQIVECAMYLTLGVNWVRVFGDFATLYLMLREVVQGLIRVDRQEKVRVFVPRSIEASVQGLSAKQQPVYAYGWVWTGSDARTIAVIAGVSNTKPDLSRVRGSEFGYIGVVQLDSLRMVLLTDSSASDPFFVFALDFRQRFSARFFVPRTSDKSPLRRPITSCETIYFRQPRSISLQYMSLDPLILDLSLAQTIMNASNSTASTPIDVHIARHLNRLNGDTKNQNSPEAAATRHSEYTIAQNMLKHISSSKAPHQPKTFTDVRKVEHTPSDPKTTPIDDADLRRALEKINECYERDLELRYPFGRTLIFSIQARAVAVLQSAFKAIMLPFIWPCVVILFIARVFAEAFLWLLNKTLISTRVAFKDVSTFGYQANLRLQQACFWPWQYSEWQKSSNKLSPLCQAQYIGFYNVVWLIANDIIIGVTLGSFLMMNSSVLAEQFLATLDYFTLDGIKLVIEWLMGWPPPAGLKLNSELNKFLGQLFLWILYMWRDFVIPLRDNLPTIIYCIGIAGYFGATVVLSLLSDLVAVLTLQLFLFYVVAAKIYSWQVDAILSLLTIFRGKKLNILRNRVDSSEFDVDQLLVGAILFALLVFLFPTVAVYYLLFSLTRVGVICIQGGIEILLAFLNHFPLFAIMLRFKDPNRLPAGIQFELVAYSFCHAYFEIESVPIGASAIFYQYTYIINRLVNYYLTSATTSSFFTGRAIETVPRLQYPTLPERNYAQLPNVFVVWQNVNSFIRGA</sequence>
<dbReference type="UniPathway" id="UPA00148">
    <property type="reaction ID" value="UER00238"/>
</dbReference>
<evidence type="ECO:0000313" key="3">
    <source>
        <dbReference type="EMBL" id="TPX75602.1"/>
    </source>
</evidence>
<evidence type="ECO:0000313" key="4">
    <source>
        <dbReference type="Proteomes" id="UP000320333"/>
    </source>
</evidence>
<dbReference type="InterPro" id="IPR003805">
    <property type="entry name" value="CobS"/>
</dbReference>
<feature type="transmembrane region" description="Helical" evidence="2">
    <location>
        <begin position="806"/>
        <end position="825"/>
    </location>
</feature>
<dbReference type="HAMAP" id="MF_00719">
    <property type="entry name" value="CobS"/>
    <property type="match status" value="1"/>
</dbReference>
<dbReference type="OrthoDB" id="70250at2759"/>
<gene>
    <name evidence="3" type="ORF">CcCBS67573_g03139</name>
</gene>
<feature type="transmembrane region" description="Helical" evidence="2">
    <location>
        <begin position="912"/>
        <end position="936"/>
    </location>
</feature>
<dbReference type="PANTHER" id="PTHR21329:SF3">
    <property type="entry name" value="PHOSPHATIDYLINOSITOL N-ACETYLGLUCOSAMINYLTRANSFERASE SUBUNIT Q"/>
    <property type="match status" value="1"/>
</dbReference>
<feature type="transmembrane region" description="Helical" evidence="2">
    <location>
        <begin position="73"/>
        <end position="97"/>
    </location>
</feature>
<comment type="caution">
    <text evidence="3">The sequence shown here is derived from an EMBL/GenBank/DDBJ whole genome shotgun (WGS) entry which is preliminary data.</text>
</comment>
<dbReference type="EMBL" id="QEAP01000075">
    <property type="protein sequence ID" value="TPX75602.1"/>
    <property type="molecule type" value="Genomic_DNA"/>
</dbReference>
<feature type="transmembrane region" description="Helical" evidence="2">
    <location>
        <begin position="837"/>
        <end position="861"/>
    </location>
</feature>
<feature type="transmembrane region" description="Helical" evidence="2">
    <location>
        <begin position="242"/>
        <end position="261"/>
    </location>
</feature>
<feature type="transmembrane region" description="Helical" evidence="2">
    <location>
        <begin position="632"/>
        <end position="655"/>
    </location>
</feature>
<dbReference type="Proteomes" id="UP000320333">
    <property type="component" value="Unassembled WGS sequence"/>
</dbReference>
<feature type="region of interest" description="Disordered" evidence="1">
    <location>
        <begin position="553"/>
        <end position="581"/>
    </location>
</feature>
<feature type="transmembrane region" description="Helical" evidence="2">
    <location>
        <begin position="147"/>
        <end position="169"/>
    </location>
</feature>
<name>A0A507FHD1_9FUNG</name>
<dbReference type="GO" id="GO:0005783">
    <property type="term" value="C:endoplasmic reticulum"/>
    <property type="evidence" value="ECO:0007669"/>
    <property type="project" value="TreeGrafter"/>
</dbReference>
<keyword evidence="3" id="KW-0808">Transferase</keyword>
<dbReference type="STRING" id="246404.A0A507FHD1"/>
<keyword evidence="2" id="KW-1133">Transmembrane helix</keyword>
<dbReference type="Pfam" id="PF02654">
    <property type="entry name" value="CobS"/>
    <property type="match status" value="1"/>
</dbReference>
<dbReference type="GO" id="GO:0051073">
    <property type="term" value="F:adenosylcobinamide-GDP ribazoletransferase activity"/>
    <property type="evidence" value="ECO:0007669"/>
    <property type="project" value="InterPro"/>
</dbReference>
<evidence type="ECO:0000256" key="2">
    <source>
        <dbReference type="SAM" id="Phobius"/>
    </source>
</evidence>
<feature type="transmembrane region" description="Helical" evidence="2">
    <location>
        <begin position="882"/>
        <end position="906"/>
    </location>
</feature>
<feature type="compositionally biased region" description="Basic and acidic residues" evidence="1">
    <location>
        <begin position="563"/>
        <end position="573"/>
    </location>
</feature>
<keyword evidence="2" id="KW-0472">Membrane</keyword>
<feature type="transmembrane region" description="Helical" evidence="2">
    <location>
        <begin position="267"/>
        <end position="285"/>
    </location>
</feature>
<protein>
    <submittedName>
        <fullName evidence="3">Adenosylcobinamide-GDP ribazoletransferase</fullName>
    </submittedName>
</protein>
<organism evidence="3 4">
    <name type="scientific">Chytriomyces confervae</name>
    <dbReference type="NCBI Taxonomy" id="246404"/>
    <lineage>
        <taxon>Eukaryota</taxon>
        <taxon>Fungi</taxon>
        <taxon>Fungi incertae sedis</taxon>
        <taxon>Chytridiomycota</taxon>
        <taxon>Chytridiomycota incertae sedis</taxon>
        <taxon>Chytridiomycetes</taxon>
        <taxon>Chytridiales</taxon>
        <taxon>Chytriomycetaceae</taxon>
        <taxon>Chytriomyces</taxon>
    </lineage>
</organism>
<keyword evidence="2" id="KW-0812">Transmembrane</keyword>
<dbReference type="GO" id="GO:0008818">
    <property type="term" value="F:cobalamin 5'-phosphate synthase activity"/>
    <property type="evidence" value="ECO:0007669"/>
    <property type="project" value="InterPro"/>
</dbReference>
<dbReference type="AlphaFoldDB" id="A0A507FHD1"/>
<dbReference type="GO" id="GO:0006506">
    <property type="term" value="P:GPI anchor biosynthetic process"/>
    <property type="evidence" value="ECO:0007669"/>
    <property type="project" value="InterPro"/>
</dbReference>